<accession>A0ABU3D7A1</accession>
<protein>
    <submittedName>
        <fullName evidence="3">PH domain-containing protein</fullName>
    </submittedName>
</protein>
<proteinExistence type="predicted"/>
<comment type="caution">
    <text evidence="3">The sequence shown here is derived from an EMBL/GenBank/DDBJ whole genome shotgun (WGS) entry which is preliminary data.</text>
</comment>
<dbReference type="EMBL" id="JAVRHK010000009">
    <property type="protein sequence ID" value="MDT0677414.1"/>
    <property type="molecule type" value="Genomic_DNA"/>
</dbReference>
<evidence type="ECO:0000256" key="1">
    <source>
        <dbReference type="SAM" id="Phobius"/>
    </source>
</evidence>
<feature type="transmembrane region" description="Helical" evidence="1">
    <location>
        <begin position="65"/>
        <end position="83"/>
    </location>
</feature>
<keyword evidence="4" id="KW-1185">Reference proteome</keyword>
<dbReference type="PANTHER" id="PTHR34473">
    <property type="entry name" value="UPF0699 TRANSMEMBRANE PROTEIN YDBS"/>
    <property type="match status" value="1"/>
</dbReference>
<evidence type="ECO:0000313" key="3">
    <source>
        <dbReference type="EMBL" id="MDT0677414.1"/>
    </source>
</evidence>
<dbReference type="InterPro" id="IPR005182">
    <property type="entry name" value="YdbS-like_PH"/>
</dbReference>
<dbReference type="Proteomes" id="UP001262582">
    <property type="component" value="Unassembled WGS sequence"/>
</dbReference>
<reference evidence="3 4" key="1">
    <citation type="submission" date="2023-09" db="EMBL/GenBank/DDBJ databases">
        <authorList>
            <person name="Rey-Velasco X."/>
        </authorList>
    </citation>
    <scope>NUCLEOTIDE SEQUENCE [LARGE SCALE GENOMIC DNA]</scope>
    <source>
        <strain evidence="3 4">F117</strain>
    </source>
</reference>
<keyword evidence="1" id="KW-0472">Membrane</keyword>
<gene>
    <name evidence="3" type="ORF">RM539_12580</name>
</gene>
<dbReference type="PANTHER" id="PTHR34473:SF3">
    <property type="entry name" value="TRANSMEMBRANE PROTEIN-RELATED"/>
    <property type="match status" value="1"/>
</dbReference>
<name>A0ABU3D7A1_9FLAO</name>
<feature type="domain" description="YdbS-like PH" evidence="2">
    <location>
        <begin position="92"/>
        <end position="166"/>
    </location>
</feature>
<dbReference type="Pfam" id="PF03703">
    <property type="entry name" value="bPH_2"/>
    <property type="match status" value="1"/>
</dbReference>
<sequence length="180" mass="20313">MDSLSQKRSFQNKIVAPESLPGFQDVPYNPLSRKLLSKHFVQISVWMLAVFSFCGYMFFNQQRDELIAGIAIGAILIFCFLYINAWKMQKVYGYCLRERDIIYRRGYITTSTTVISFNRIQHVSISRGILDKFLNISTLKIFTAGGSGSDISIPGLAPEIAQNLKEALIQKISEDDGGKV</sequence>
<evidence type="ECO:0000313" key="4">
    <source>
        <dbReference type="Proteomes" id="UP001262582"/>
    </source>
</evidence>
<keyword evidence="1" id="KW-1133">Transmembrane helix</keyword>
<feature type="transmembrane region" description="Helical" evidence="1">
    <location>
        <begin position="40"/>
        <end position="59"/>
    </location>
</feature>
<keyword evidence="1" id="KW-0812">Transmembrane</keyword>
<evidence type="ECO:0000259" key="2">
    <source>
        <dbReference type="Pfam" id="PF03703"/>
    </source>
</evidence>
<dbReference type="RefSeq" id="WP_311503758.1">
    <property type="nucleotide sequence ID" value="NZ_JAVRHK010000009.1"/>
</dbReference>
<organism evidence="3 4">
    <name type="scientific">Autumnicola musiva</name>
    <dbReference type="NCBI Taxonomy" id="3075589"/>
    <lineage>
        <taxon>Bacteria</taxon>
        <taxon>Pseudomonadati</taxon>
        <taxon>Bacteroidota</taxon>
        <taxon>Flavobacteriia</taxon>
        <taxon>Flavobacteriales</taxon>
        <taxon>Flavobacteriaceae</taxon>
        <taxon>Autumnicola</taxon>
    </lineage>
</organism>